<protein>
    <submittedName>
        <fullName evidence="1">Uncharacterized protein</fullName>
    </submittedName>
</protein>
<name>A0ABP6V972_9PSEU</name>
<evidence type="ECO:0000313" key="2">
    <source>
        <dbReference type="Proteomes" id="UP001500689"/>
    </source>
</evidence>
<evidence type="ECO:0000313" key="1">
    <source>
        <dbReference type="EMBL" id="GAA3529721.1"/>
    </source>
</evidence>
<organism evidence="1 2">
    <name type="scientific">Amycolatopsis ultiminotia</name>
    <dbReference type="NCBI Taxonomy" id="543629"/>
    <lineage>
        <taxon>Bacteria</taxon>
        <taxon>Bacillati</taxon>
        <taxon>Actinomycetota</taxon>
        <taxon>Actinomycetes</taxon>
        <taxon>Pseudonocardiales</taxon>
        <taxon>Pseudonocardiaceae</taxon>
        <taxon>Amycolatopsis</taxon>
    </lineage>
</organism>
<accession>A0ABP6V972</accession>
<reference evidence="2" key="1">
    <citation type="journal article" date="2019" name="Int. J. Syst. Evol. Microbiol.">
        <title>The Global Catalogue of Microorganisms (GCM) 10K type strain sequencing project: providing services to taxonomists for standard genome sequencing and annotation.</title>
        <authorList>
            <consortium name="The Broad Institute Genomics Platform"/>
            <consortium name="The Broad Institute Genome Sequencing Center for Infectious Disease"/>
            <person name="Wu L."/>
            <person name="Ma J."/>
        </authorList>
    </citation>
    <scope>NUCLEOTIDE SEQUENCE [LARGE SCALE GENOMIC DNA]</scope>
    <source>
        <strain evidence="2">JCM 16898</strain>
    </source>
</reference>
<comment type="caution">
    <text evidence="1">The sequence shown here is derived from an EMBL/GenBank/DDBJ whole genome shotgun (WGS) entry which is preliminary data.</text>
</comment>
<gene>
    <name evidence="1" type="ORF">GCM10022222_10840</name>
</gene>
<proteinExistence type="predicted"/>
<sequence>MPALAAARPGSRAELRDSLAAVRLADVRGPLDRGFVRIGDGDPAGGRRVTAVPRLAGAAVAGEPEPAAPAEETIALAEAELSRVDTP</sequence>
<dbReference type="Proteomes" id="UP001500689">
    <property type="component" value="Unassembled WGS sequence"/>
</dbReference>
<dbReference type="EMBL" id="BAAAZN010000002">
    <property type="protein sequence ID" value="GAA3529721.1"/>
    <property type="molecule type" value="Genomic_DNA"/>
</dbReference>
<keyword evidence="2" id="KW-1185">Reference proteome</keyword>